<keyword evidence="4" id="KW-1185">Reference proteome</keyword>
<dbReference type="Gene3D" id="3.40.50.12780">
    <property type="entry name" value="N-terminal domain of ligase-like"/>
    <property type="match status" value="2"/>
</dbReference>
<evidence type="ECO:0000313" key="3">
    <source>
        <dbReference type="EMBL" id="GAA1939402.1"/>
    </source>
</evidence>
<gene>
    <name evidence="3" type="ORF">GCM10009754_03150</name>
</gene>
<evidence type="ECO:0000259" key="2">
    <source>
        <dbReference type="Pfam" id="PF00501"/>
    </source>
</evidence>
<feature type="region of interest" description="Disordered" evidence="1">
    <location>
        <begin position="77"/>
        <end position="99"/>
    </location>
</feature>
<dbReference type="PANTHER" id="PTHR45527">
    <property type="entry name" value="NONRIBOSOMAL PEPTIDE SYNTHETASE"/>
    <property type="match status" value="1"/>
</dbReference>
<dbReference type="SUPFAM" id="SSF56801">
    <property type="entry name" value="Acetyl-CoA synthetase-like"/>
    <property type="match status" value="1"/>
</dbReference>
<dbReference type="Pfam" id="PF00501">
    <property type="entry name" value="AMP-binding"/>
    <property type="match status" value="1"/>
</dbReference>
<sequence>MGAAERERRVLSAKHTASGGRLLPRSGSTDGTPVRAVHQLFEARVARDPLAVAVVCGDREIRYGELNARANLLARHPRTLGAGPGWDGTGGDDRNPEAAGHDDLAYAICTSGSTGDPKGVLVEHGHLLAIAASWENNHNRRTVPHARLRPLGTAGNR</sequence>
<protein>
    <recommendedName>
        <fullName evidence="2">AMP-dependent synthetase/ligase domain-containing protein</fullName>
    </recommendedName>
</protein>
<name>A0ABN2PZL3_9PSEU</name>
<reference evidence="3 4" key="1">
    <citation type="journal article" date="2019" name="Int. J. Syst. Evol. Microbiol.">
        <title>The Global Catalogue of Microorganisms (GCM) 10K type strain sequencing project: providing services to taxonomists for standard genome sequencing and annotation.</title>
        <authorList>
            <consortium name="The Broad Institute Genomics Platform"/>
            <consortium name="The Broad Institute Genome Sequencing Center for Infectious Disease"/>
            <person name="Wu L."/>
            <person name="Ma J."/>
        </authorList>
    </citation>
    <scope>NUCLEOTIDE SEQUENCE [LARGE SCALE GENOMIC DNA]</scope>
    <source>
        <strain evidence="3 4">JCM 14545</strain>
    </source>
</reference>
<dbReference type="PANTHER" id="PTHR45527:SF1">
    <property type="entry name" value="FATTY ACID SYNTHASE"/>
    <property type="match status" value="1"/>
</dbReference>
<feature type="domain" description="AMP-dependent synthetase/ligase" evidence="2">
    <location>
        <begin position="95"/>
        <end position="138"/>
    </location>
</feature>
<accession>A0ABN2PZL3</accession>
<feature type="compositionally biased region" description="Basic and acidic residues" evidence="1">
    <location>
        <begin position="1"/>
        <end position="10"/>
    </location>
</feature>
<proteinExistence type="predicted"/>
<evidence type="ECO:0000313" key="4">
    <source>
        <dbReference type="Proteomes" id="UP001501116"/>
    </source>
</evidence>
<dbReference type="Proteomes" id="UP001501116">
    <property type="component" value="Unassembled WGS sequence"/>
</dbReference>
<dbReference type="InterPro" id="IPR042099">
    <property type="entry name" value="ANL_N_sf"/>
</dbReference>
<evidence type="ECO:0000256" key="1">
    <source>
        <dbReference type="SAM" id="MobiDB-lite"/>
    </source>
</evidence>
<comment type="caution">
    <text evidence="3">The sequence shown here is derived from an EMBL/GenBank/DDBJ whole genome shotgun (WGS) entry which is preliminary data.</text>
</comment>
<organism evidence="3 4">
    <name type="scientific">Amycolatopsis minnesotensis</name>
    <dbReference type="NCBI Taxonomy" id="337894"/>
    <lineage>
        <taxon>Bacteria</taxon>
        <taxon>Bacillati</taxon>
        <taxon>Actinomycetota</taxon>
        <taxon>Actinomycetes</taxon>
        <taxon>Pseudonocardiales</taxon>
        <taxon>Pseudonocardiaceae</taxon>
        <taxon>Amycolatopsis</taxon>
    </lineage>
</organism>
<feature type="region of interest" description="Disordered" evidence="1">
    <location>
        <begin position="1"/>
        <end position="32"/>
    </location>
</feature>
<dbReference type="EMBL" id="BAAANN010000001">
    <property type="protein sequence ID" value="GAA1939402.1"/>
    <property type="molecule type" value="Genomic_DNA"/>
</dbReference>
<dbReference type="InterPro" id="IPR000873">
    <property type="entry name" value="AMP-dep_synth/lig_dom"/>
</dbReference>